<keyword evidence="2" id="KW-1185">Reference proteome</keyword>
<evidence type="ECO:0000313" key="2">
    <source>
        <dbReference type="Proteomes" id="UP001168098"/>
    </source>
</evidence>
<protein>
    <submittedName>
        <fullName evidence="1">Uncharacterized protein</fullName>
    </submittedName>
</protein>
<proteinExistence type="predicted"/>
<sequence length="102" mass="11518">MITGYKNFRKEIKQRMGELIGGSGVVLEMQKSGELKRVSKDSNDELSNPEEVVQFGLAENKLSLDLVLDWLAEDAKDSNEEHAKRATLINWCRSQPSNYCSV</sequence>
<accession>A0AA38YYM0</accession>
<name>A0AA38YYM0_VITRO</name>
<dbReference type="EMBL" id="JARBHA010000016">
    <property type="protein sequence ID" value="KAJ9678947.1"/>
    <property type="molecule type" value="Genomic_DNA"/>
</dbReference>
<dbReference type="Proteomes" id="UP001168098">
    <property type="component" value="Unassembled WGS sequence"/>
</dbReference>
<dbReference type="AlphaFoldDB" id="A0AA38YYM0"/>
<organism evidence="1 2">
    <name type="scientific">Vitis rotundifolia</name>
    <name type="common">Muscadine grape</name>
    <dbReference type="NCBI Taxonomy" id="103349"/>
    <lineage>
        <taxon>Eukaryota</taxon>
        <taxon>Viridiplantae</taxon>
        <taxon>Streptophyta</taxon>
        <taxon>Embryophyta</taxon>
        <taxon>Tracheophyta</taxon>
        <taxon>Spermatophyta</taxon>
        <taxon>Magnoliopsida</taxon>
        <taxon>eudicotyledons</taxon>
        <taxon>Gunneridae</taxon>
        <taxon>Pentapetalae</taxon>
        <taxon>rosids</taxon>
        <taxon>Vitales</taxon>
        <taxon>Vitaceae</taxon>
        <taxon>Viteae</taxon>
        <taxon>Vitis</taxon>
    </lineage>
</organism>
<reference evidence="1 2" key="1">
    <citation type="journal article" date="2023" name="BMC Biotechnol.">
        <title>Vitis rotundifolia cv Carlos genome sequencing.</title>
        <authorList>
            <person name="Huff M."/>
            <person name="Hulse-Kemp A."/>
            <person name="Scheffler B."/>
            <person name="Youngblood R."/>
            <person name="Simpson S."/>
            <person name="Babiker E."/>
            <person name="Staton M."/>
        </authorList>
    </citation>
    <scope>NUCLEOTIDE SEQUENCE [LARGE SCALE GENOMIC DNA]</scope>
    <source>
        <tissue evidence="1">Leaf</tissue>
    </source>
</reference>
<gene>
    <name evidence="1" type="ORF">PVL29_020992</name>
</gene>
<dbReference type="Gene3D" id="3.90.1150.10">
    <property type="entry name" value="Aspartate Aminotransferase, domain 1"/>
    <property type="match status" value="1"/>
</dbReference>
<comment type="caution">
    <text evidence="1">The sequence shown here is derived from an EMBL/GenBank/DDBJ whole genome shotgun (WGS) entry which is preliminary data.</text>
</comment>
<evidence type="ECO:0000313" key="1">
    <source>
        <dbReference type="EMBL" id="KAJ9678947.1"/>
    </source>
</evidence>
<dbReference type="InterPro" id="IPR015422">
    <property type="entry name" value="PyrdxlP-dep_Trfase_small"/>
</dbReference>